<reference evidence="1" key="1">
    <citation type="submission" date="2020-08" db="EMBL/GenBank/DDBJ databases">
        <title>Multicomponent nature underlies the extraordinary mechanical properties of spider dragline silk.</title>
        <authorList>
            <person name="Kono N."/>
            <person name="Nakamura H."/>
            <person name="Mori M."/>
            <person name="Yoshida Y."/>
            <person name="Ohtoshi R."/>
            <person name="Malay A.D."/>
            <person name="Moran D.A.P."/>
            <person name="Tomita M."/>
            <person name="Numata K."/>
            <person name="Arakawa K."/>
        </authorList>
    </citation>
    <scope>NUCLEOTIDE SEQUENCE</scope>
</reference>
<dbReference type="Proteomes" id="UP000887013">
    <property type="component" value="Unassembled WGS sequence"/>
</dbReference>
<evidence type="ECO:0000313" key="1">
    <source>
        <dbReference type="EMBL" id="GFT86369.1"/>
    </source>
</evidence>
<accession>A0A8X6PUF9</accession>
<dbReference type="OrthoDB" id="6660388at2759"/>
<proteinExistence type="predicted"/>
<sequence>MCMLDRYDECLPQQTKPNVWIYAYIYWIASARKVAHFKAKYSDINEALVHHYEPESKHQSMVSKHPGSHRTKKFKTSPSVGKLMLTQFWDEKDPLLDDFLNRGIARYSGLLGNKEGFRNSLKESFIFA</sequence>
<dbReference type="AlphaFoldDB" id="A0A8X6PUF9"/>
<organism evidence="1 2">
    <name type="scientific">Nephila pilipes</name>
    <name type="common">Giant wood spider</name>
    <name type="synonym">Nephila maculata</name>
    <dbReference type="NCBI Taxonomy" id="299642"/>
    <lineage>
        <taxon>Eukaryota</taxon>
        <taxon>Metazoa</taxon>
        <taxon>Ecdysozoa</taxon>
        <taxon>Arthropoda</taxon>
        <taxon>Chelicerata</taxon>
        <taxon>Arachnida</taxon>
        <taxon>Araneae</taxon>
        <taxon>Araneomorphae</taxon>
        <taxon>Entelegynae</taxon>
        <taxon>Araneoidea</taxon>
        <taxon>Nephilidae</taxon>
        <taxon>Nephila</taxon>
    </lineage>
</organism>
<dbReference type="EMBL" id="BMAW01024083">
    <property type="protein sequence ID" value="GFT86369.1"/>
    <property type="molecule type" value="Genomic_DNA"/>
</dbReference>
<keyword evidence="2" id="KW-1185">Reference proteome</keyword>
<protein>
    <submittedName>
        <fullName evidence="1">Uncharacterized protein</fullName>
    </submittedName>
</protein>
<name>A0A8X6PUF9_NEPPI</name>
<evidence type="ECO:0000313" key="2">
    <source>
        <dbReference type="Proteomes" id="UP000887013"/>
    </source>
</evidence>
<gene>
    <name evidence="1" type="ORF">NPIL_613961</name>
</gene>
<comment type="caution">
    <text evidence="1">The sequence shown here is derived from an EMBL/GenBank/DDBJ whole genome shotgun (WGS) entry which is preliminary data.</text>
</comment>